<dbReference type="Pfam" id="PF00004">
    <property type="entry name" value="AAA"/>
    <property type="match status" value="1"/>
</dbReference>
<evidence type="ECO:0000256" key="4">
    <source>
        <dbReference type="SAM" id="MobiDB-lite"/>
    </source>
</evidence>
<evidence type="ECO:0000256" key="3">
    <source>
        <dbReference type="ARBA" id="ARBA00022840"/>
    </source>
</evidence>
<dbReference type="Gene3D" id="1.10.8.60">
    <property type="match status" value="1"/>
</dbReference>
<accession>A0A5M6DJ02</accession>
<comment type="similarity">
    <text evidence="1">Belongs to the AAA ATPase family.</text>
</comment>
<dbReference type="RefSeq" id="WP_150075515.1">
    <property type="nucleotide sequence ID" value="NZ_VWOX01000003.1"/>
</dbReference>
<evidence type="ECO:0000256" key="2">
    <source>
        <dbReference type="ARBA" id="ARBA00022741"/>
    </source>
</evidence>
<name>A0A5M6DJ02_9BACT</name>
<evidence type="ECO:0000259" key="5">
    <source>
        <dbReference type="SMART" id="SM00382"/>
    </source>
</evidence>
<dbReference type="SUPFAM" id="SSF52540">
    <property type="entry name" value="P-loop containing nucleoside triphosphate hydrolases"/>
    <property type="match status" value="2"/>
</dbReference>
<dbReference type="GO" id="GO:0016887">
    <property type="term" value="F:ATP hydrolysis activity"/>
    <property type="evidence" value="ECO:0007669"/>
    <property type="project" value="InterPro"/>
</dbReference>
<evidence type="ECO:0000313" key="7">
    <source>
        <dbReference type="Proteomes" id="UP000324479"/>
    </source>
</evidence>
<keyword evidence="3" id="KW-0067">ATP-binding</keyword>
<keyword evidence="2" id="KW-0547">Nucleotide-binding</keyword>
<dbReference type="InterPro" id="IPR003593">
    <property type="entry name" value="AAA+_ATPase"/>
</dbReference>
<protein>
    <submittedName>
        <fullName evidence="6">AAA family ATPase</fullName>
    </submittedName>
</protein>
<dbReference type="InterPro" id="IPR003959">
    <property type="entry name" value="ATPase_AAA_core"/>
</dbReference>
<dbReference type="InterPro" id="IPR050221">
    <property type="entry name" value="26S_Proteasome_ATPase"/>
</dbReference>
<dbReference type="EMBL" id="VWOX01000003">
    <property type="protein sequence ID" value="KAA5545245.1"/>
    <property type="molecule type" value="Genomic_DNA"/>
</dbReference>
<reference evidence="6 7" key="1">
    <citation type="submission" date="2019-08" db="EMBL/GenBank/DDBJ databases">
        <authorList>
            <person name="Dhanesh K."/>
            <person name="Kumar G."/>
            <person name="Sasikala C."/>
            <person name="Venkata Ramana C."/>
        </authorList>
    </citation>
    <scope>NUCLEOTIDE SEQUENCE [LARGE SCALE GENOMIC DNA]</scope>
    <source>
        <strain evidence="6 7">JC645</strain>
    </source>
</reference>
<dbReference type="InterPro" id="IPR027417">
    <property type="entry name" value="P-loop_NTPase"/>
</dbReference>
<feature type="region of interest" description="Disordered" evidence="4">
    <location>
        <begin position="484"/>
        <end position="511"/>
    </location>
</feature>
<keyword evidence="7" id="KW-1185">Reference proteome</keyword>
<dbReference type="SMART" id="SM00382">
    <property type="entry name" value="AAA"/>
    <property type="match status" value="1"/>
</dbReference>
<evidence type="ECO:0000256" key="1">
    <source>
        <dbReference type="ARBA" id="ARBA00006914"/>
    </source>
</evidence>
<sequence>MKPEMLSPAQKSAYDWFVHAADLGNIFHCWGASGRGRTTVLKCLHEKLGGKLVSIRDFVELAQGRHPLALEDALYALLLDALKQHEWVIVDDLHLATAPVGDCGHFYPRSGFLDSPMNAIATYVIESNKKLVLGSNGNLPRPLRERCYAYSIDGFQPEDYQHLCNQFCGQPASDVNFQKVHRFAPKLNAHQLKLACEWLKKTREIETDSFIGYLRSQQLASNVSLGEVANVDLSELKGVDDVIASLEAHIAVPLENDELANELGLKPKRGVLLVGPPGTGKTTIGRALAHRLKGKFFLVDGTFISGTEQFYGRIHQVFEAAKNNAPSVIFIDDSDVIFESGKEHGLYRYLLTMLDGLESESVGEVCVMMTAMDVGNLPPALVRSGRIELWLEMHLPDPSARTAIIKEHLSAAPAPLREADVPALVEETDGFTGADLKRTIQDGKALYAYARVNGEDQISVTEQYLKAAAAVRESKGKYAEAVGRANEAHPSRPPWFSPFSYSEFETSETDD</sequence>
<dbReference type="GO" id="GO:0005524">
    <property type="term" value="F:ATP binding"/>
    <property type="evidence" value="ECO:0007669"/>
    <property type="project" value="UniProtKB-KW"/>
</dbReference>
<organism evidence="6 7">
    <name type="scientific">Roseiconus nitratireducens</name>
    <dbReference type="NCBI Taxonomy" id="2605748"/>
    <lineage>
        <taxon>Bacteria</taxon>
        <taxon>Pseudomonadati</taxon>
        <taxon>Planctomycetota</taxon>
        <taxon>Planctomycetia</taxon>
        <taxon>Pirellulales</taxon>
        <taxon>Pirellulaceae</taxon>
        <taxon>Roseiconus</taxon>
    </lineage>
</organism>
<dbReference type="Proteomes" id="UP000324479">
    <property type="component" value="Unassembled WGS sequence"/>
</dbReference>
<dbReference type="PANTHER" id="PTHR23073">
    <property type="entry name" value="26S PROTEASOME REGULATORY SUBUNIT"/>
    <property type="match status" value="1"/>
</dbReference>
<dbReference type="Gene3D" id="3.40.50.300">
    <property type="entry name" value="P-loop containing nucleotide triphosphate hydrolases"/>
    <property type="match status" value="1"/>
</dbReference>
<evidence type="ECO:0000313" key="6">
    <source>
        <dbReference type="EMBL" id="KAA5545245.1"/>
    </source>
</evidence>
<feature type="domain" description="AAA+ ATPase" evidence="5">
    <location>
        <begin position="267"/>
        <end position="394"/>
    </location>
</feature>
<comment type="caution">
    <text evidence="6">The sequence shown here is derived from an EMBL/GenBank/DDBJ whole genome shotgun (WGS) entry which is preliminary data.</text>
</comment>
<gene>
    <name evidence="6" type="ORF">FYK55_06160</name>
</gene>
<proteinExistence type="inferred from homology"/>
<dbReference type="AlphaFoldDB" id="A0A5M6DJ02"/>